<proteinExistence type="predicted"/>
<dbReference type="SUPFAM" id="SSF88723">
    <property type="entry name" value="PIN domain-like"/>
    <property type="match status" value="1"/>
</dbReference>
<evidence type="ECO:0000313" key="3">
    <source>
        <dbReference type="Proteomes" id="UP000077857"/>
    </source>
</evidence>
<dbReference type="Pfam" id="PF01850">
    <property type="entry name" value="PIN"/>
    <property type="match status" value="1"/>
</dbReference>
<gene>
    <name evidence="2" type="ORF">A1507_10445</name>
</gene>
<sequence length="136" mass="15331">MKLFMDACAVIYLIESQQEQGRKTRFLVDDARKSNVQLAISRLSFLECRVLPLKTNNTELLDCYDRFFRLPGLQVIELDATVIDIATELRANHPGSLRTPDAIQLACAITSRSDQFLTGDKKLTAIQEIKVTVVES</sequence>
<name>A0A177NHZ2_9GAMM</name>
<reference evidence="2 3" key="1">
    <citation type="submission" date="2016-03" db="EMBL/GenBank/DDBJ databases">
        <authorList>
            <person name="Ploux O."/>
        </authorList>
    </citation>
    <scope>NUCLEOTIDE SEQUENCE [LARGE SCALE GENOMIC DNA]</scope>
    <source>
        <strain evidence="2 3">R-45378</strain>
    </source>
</reference>
<dbReference type="AlphaFoldDB" id="A0A177NHZ2"/>
<feature type="domain" description="PIN" evidence="1">
    <location>
        <begin position="4"/>
        <end position="126"/>
    </location>
</feature>
<dbReference type="InterPro" id="IPR002716">
    <property type="entry name" value="PIN_dom"/>
</dbReference>
<evidence type="ECO:0000313" key="2">
    <source>
        <dbReference type="EMBL" id="OAI17658.1"/>
    </source>
</evidence>
<dbReference type="InterPro" id="IPR029060">
    <property type="entry name" value="PIN-like_dom_sf"/>
</dbReference>
<dbReference type="EMBL" id="LUUJ01000066">
    <property type="protein sequence ID" value="OAI17658.1"/>
    <property type="molecule type" value="Genomic_DNA"/>
</dbReference>
<dbReference type="Gene3D" id="3.40.50.1010">
    <property type="entry name" value="5'-nuclease"/>
    <property type="match status" value="1"/>
</dbReference>
<comment type="caution">
    <text evidence="2">The sequence shown here is derived from an EMBL/GenBank/DDBJ whole genome shotgun (WGS) entry which is preliminary data.</text>
</comment>
<dbReference type="Proteomes" id="UP000077857">
    <property type="component" value="Unassembled WGS sequence"/>
</dbReference>
<organism evidence="2 3">
    <name type="scientific">Methylomonas koyamae</name>
    <dbReference type="NCBI Taxonomy" id="702114"/>
    <lineage>
        <taxon>Bacteria</taxon>
        <taxon>Pseudomonadati</taxon>
        <taxon>Pseudomonadota</taxon>
        <taxon>Gammaproteobacteria</taxon>
        <taxon>Methylococcales</taxon>
        <taxon>Methylococcaceae</taxon>
        <taxon>Methylomonas</taxon>
    </lineage>
</organism>
<protein>
    <recommendedName>
        <fullName evidence="1">PIN domain-containing protein</fullName>
    </recommendedName>
</protein>
<accession>A0A177NHZ2</accession>
<evidence type="ECO:0000259" key="1">
    <source>
        <dbReference type="Pfam" id="PF01850"/>
    </source>
</evidence>